<evidence type="ECO:0000259" key="5">
    <source>
        <dbReference type="SMART" id="SM00484"/>
    </source>
</evidence>
<evidence type="ECO:0000313" key="6">
    <source>
        <dbReference type="EMBL" id="KAK9927208.1"/>
    </source>
</evidence>
<proteinExistence type="inferred from homology"/>
<comment type="subcellular location">
    <subcellularLocation>
        <location evidence="3">Nucleus</location>
    </subcellularLocation>
</comment>
<dbReference type="GO" id="GO:0035312">
    <property type="term" value="F:5'-3' DNA exonuclease activity"/>
    <property type="evidence" value="ECO:0007669"/>
    <property type="project" value="UniProtKB-UniRule"/>
</dbReference>
<dbReference type="GO" id="GO:0006281">
    <property type="term" value="P:DNA repair"/>
    <property type="evidence" value="ECO:0007669"/>
    <property type="project" value="UniProtKB-UniRule"/>
</dbReference>
<dbReference type="GO" id="GO:0005634">
    <property type="term" value="C:nucleus"/>
    <property type="evidence" value="ECO:0007669"/>
    <property type="project" value="UniProtKB-SubCell"/>
</dbReference>
<keyword evidence="7" id="KW-1185">Reference proteome</keyword>
<keyword evidence="2 3" id="KW-0378">Hydrolase</keyword>
<dbReference type="SMART" id="SM00484">
    <property type="entry name" value="XPGI"/>
    <property type="match status" value="1"/>
</dbReference>
<dbReference type="GO" id="GO:0017108">
    <property type="term" value="F:5'-flap endonuclease activity"/>
    <property type="evidence" value="ECO:0007669"/>
    <property type="project" value="TreeGrafter"/>
</dbReference>
<comment type="function">
    <text evidence="3">5'-&gt;3' double-stranded DNA exonuclease which may also possess a cryptic 3'-&gt;5' double-stranded DNA exonuclease activity. Functions in DNA mismatch repair.</text>
</comment>
<keyword evidence="3" id="KW-0269">Exonuclease</keyword>
<dbReference type="SUPFAM" id="SSF47807">
    <property type="entry name" value="5' to 3' exonuclease, C-terminal subdomain"/>
    <property type="match status" value="1"/>
</dbReference>
<dbReference type="EC" id="3.1.-.-" evidence="3"/>
<keyword evidence="3" id="KW-0479">Metal-binding</keyword>
<comment type="caution">
    <text evidence="6">The sequence shown here is derived from an EMBL/GenBank/DDBJ whole genome shotgun (WGS) entry which is preliminary data.</text>
</comment>
<keyword evidence="3" id="KW-0227">DNA damage</keyword>
<dbReference type="InterPro" id="IPR006084">
    <property type="entry name" value="XPG/Rad2"/>
</dbReference>
<dbReference type="SUPFAM" id="SSF88723">
    <property type="entry name" value="PIN domain-like"/>
    <property type="match status" value="1"/>
</dbReference>
<dbReference type="Gene3D" id="3.40.50.1010">
    <property type="entry name" value="5'-nuclease"/>
    <property type="match status" value="1"/>
</dbReference>
<evidence type="ECO:0000313" key="7">
    <source>
        <dbReference type="Proteomes" id="UP001457282"/>
    </source>
</evidence>
<dbReference type="Pfam" id="PF00867">
    <property type="entry name" value="XPG_I"/>
    <property type="match status" value="1"/>
</dbReference>
<dbReference type="GO" id="GO:0003677">
    <property type="term" value="F:DNA binding"/>
    <property type="evidence" value="ECO:0007669"/>
    <property type="project" value="UniProtKB-UniRule"/>
</dbReference>
<evidence type="ECO:0000256" key="3">
    <source>
        <dbReference type="RuleBase" id="RU910737"/>
    </source>
</evidence>
<dbReference type="Proteomes" id="UP001457282">
    <property type="component" value="Unassembled WGS sequence"/>
</dbReference>
<keyword evidence="3" id="KW-0234">DNA repair</keyword>
<accession>A0AAW1WU74</accession>
<keyword evidence="1 3" id="KW-0540">Nuclease</keyword>
<keyword evidence="3" id="KW-0238">DNA-binding</keyword>
<sequence>MHLSQLRDTKVGVDATLWLSTVYNALGDHEKERQVEVFKVYCRERIDVLKRHGITDITMVFDGNATPIKTQIEIMNIKREKIKEMKGNNSKMKDKKHKMKKEMKDPESFNIKPEFKYIPNRDKLLEWLTSKDMSLKYIVAPYEADAQLTYLAVKGIIDAVITEDSDLIPFGCPNIIYRLNIKTEMCKYYSFSHLNELEDYKDFTDKKLLEMCIMVGCDYLPNIENLGIRKAYDEIVQWESYTEILKKTKTELKLRTETEAFEKNKQKIERSFEKAILAFTYQQVYDPISQTCERLSHIKYKHLRQENAEFLGPFLKDKSVHDIATGKRSSEINETDHYLEQKIYPQMEDVLPRKRTFKQMSVTNYFVPEPNYKC</sequence>
<dbReference type="Pfam" id="PF00752">
    <property type="entry name" value="XPG_N"/>
    <property type="match status" value="1"/>
</dbReference>
<keyword evidence="4" id="KW-0175">Coiled coil</keyword>
<dbReference type="PANTHER" id="PTHR11081:SF8">
    <property type="entry name" value="EXONUCLEASE 1"/>
    <property type="match status" value="1"/>
</dbReference>
<evidence type="ECO:0000256" key="4">
    <source>
        <dbReference type="SAM" id="Coils"/>
    </source>
</evidence>
<evidence type="ECO:0000256" key="2">
    <source>
        <dbReference type="ARBA" id="ARBA00022801"/>
    </source>
</evidence>
<keyword evidence="3" id="KW-0460">Magnesium</keyword>
<dbReference type="PRINTS" id="PR00853">
    <property type="entry name" value="XPGRADSUPER"/>
</dbReference>
<dbReference type="AlphaFoldDB" id="A0AAW1WU74"/>
<feature type="coiled-coil region" evidence="4">
    <location>
        <begin position="75"/>
        <end position="102"/>
    </location>
</feature>
<dbReference type="InterPro" id="IPR006085">
    <property type="entry name" value="XPG_DNA_repair_N"/>
</dbReference>
<dbReference type="InterPro" id="IPR006086">
    <property type="entry name" value="XPG-I_dom"/>
</dbReference>
<organism evidence="6 7">
    <name type="scientific">Rubus argutus</name>
    <name type="common">Southern blackberry</name>
    <dbReference type="NCBI Taxonomy" id="59490"/>
    <lineage>
        <taxon>Eukaryota</taxon>
        <taxon>Viridiplantae</taxon>
        <taxon>Streptophyta</taxon>
        <taxon>Embryophyta</taxon>
        <taxon>Tracheophyta</taxon>
        <taxon>Spermatophyta</taxon>
        <taxon>Magnoliopsida</taxon>
        <taxon>eudicotyledons</taxon>
        <taxon>Gunneridae</taxon>
        <taxon>Pentapetalae</taxon>
        <taxon>rosids</taxon>
        <taxon>fabids</taxon>
        <taxon>Rosales</taxon>
        <taxon>Rosaceae</taxon>
        <taxon>Rosoideae</taxon>
        <taxon>Rosoideae incertae sedis</taxon>
        <taxon>Rubus</taxon>
    </lineage>
</organism>
<dbReference type="InterPro" id="IPR029060">
    <property type="entry name" value="PIN-like_dom_sf"/>
</dbReference>
<keyword evidence="3" id="KW-0539">Nucleus</keyword>
<keyword evidence="3" id="KW-0267">Excision nuclease</keyword>
<dbReference type="PANTHER" id="PTHR11081">
    <property type="entry name" value="FLAP ENDONUCLEASE FAMILY MEMBER"/>
    <property type="match status" value="1"/>
</dbReference>
<dbReference type="Gene3D" id="1.10.150.20">
    <property type="entry name" value="5' to 3' exonuclease, C-terminal subdomain"/>
    <property type="match status" value="1"/>
</dbReference>
<protein>
    <recommendedName>
        <fullName evidence="3">Exonuclease 1</fullName>
        <ecNumber evidence="3">3.1.-.-</ecNumber>
    </recommendedName>
</protein>
<comment type="similarity">
    <text evidence="3">Belongs to the XPG/RAD2 endonuclease family. EXO1 subfamily.</text>
</comment>
<dbReference type="EMBL" id="JBEDUW010000005">
    <property type="protein sequence ID" value="KAK9927208.1"/>
    <property type="molecule type" value="Genomic_DNA"/>
</dbReference>
<dbReference type="InterPro" id="IPR036279">
    <property type="entry name" value="5-3_exonuclease_C_sf"/>
</dbReference>
<name>A0AAW1WU74_RUBAR</name>
<reference evidence="6 7" key="1">
    <citation type="journal article" date="2023" name="G3 (Bethesda)">
        <title>A chromosome-length genome assembly and annotation of blackberry (Rubus argutus, cv. 'Hillquist').</title>
        <authorList>
            <person name="Bruna T."/>
            <person name="Aryal R."/>
            <person name="Dudchenko O."/>
            <person name="Sargent D.J."/>
            <person name="Mead D."/>
            <person name="Buti M."/>
            <person name="Cavallini A."/>
            <person name="Hytonen T."/>
            <person name="Andres J."/>
            <person name="Pham M."/>
            <person name="Weisz D."/>
            <person name="Mascagni F."/>
            <person name="Usai G."/>
            <person name="Natali L."/>
            <person name="Bassil N."/>
            <person name="Fernandez G.E."/>
            <person name="Lomsadze A."/>
            <person name="Armour M."/>
            <person name="Olukolu B."/>
            <person name="Poorten T."/>
            <person name="Britton C."/>
            <person name="Davik J."/>
            <person name="Ashrafi H."/>
            <person name="Aiden E.L."/>
            <person name="Borodovsky M."/>
            <person name="Worthington M."/>
        </authorList>
    </citation>
    <scope>NUCLEOTIDE SEQUENCE [LARGE SCALE GENOMIC DNA]</scope>
    <source>
        <strain evidence="6">PI 553951</strain>
    </source>
</reference>
<gene>
    <name evidence="6" type="ORF">M0R45_024404</name>
</gene>
<dbReference type="GO" id="GO:0046872">
    <property type="term" value="F:metal ion binding"/>
    <property type="evidence" value="ECO:0007669"/>
    <property type="project" value="UniProtKB-UniRule"/>
</dbReference>
<comment type="cofactor">
    <cofactor evidence="3">
        <name>Mg(2+)</name>
        <dbReference type="ChEBI" id="CHEBI:18420"/>
    </cofactor>
    <text evidence="3">Binds 2 magnesium ions per subunit. They probably participate in the reaction catalyzed by the enzyme. May bind an additional third magnesium ion after substrate binding.</text>
</comment>
<evidence type="ECO:0000256" key="1">
    <source>
        <dbReference type="ARBA" id="ARBA00022722"/>
    </source>
</evidence>
<keyword evidence="3" id="KW-0228">DNA excision</keyword>
<feature type="domain" description="XPG-I" evidence="5">
    <location>
        <begin position="131"/>
        <end position="200"/>
    </location>
</feature>